<keyword evidence="1" id="KW-1133">Transmembrane helix</keyword>
<reference evidence="3" key="1">
    <citation type="journal article" date="2017" name="Genome Announc.">
        <title>Draft Genome Sequence of Terrimicrobium sacchariphilum NM-5T, a Facultative Anaerobic Soil Bacterium of the Class Spartobacteria.</title>
        <authorList>
            <person name="Qiu Y.L."/>
            <person name="Tourlousse D.M."/>
            <person name="Matsuura N."/>
            <person name="Ohashi A."/>
            <person name="Sekiguchi Y."/>
        </authorList>
    </citation>
    <scope>NUCLEOTIDE SEQUENCE [LARGE SCALE GENOMIC DNA]</scope>
    <source>
        <strain evidence="3">NM-5</strain>
    </source>
</reference>
<evidence type="ECO:0008006" key="4">
    <source>
        <dbReference type="Google" id="ProtNLM"/>
    </source>
</evidence>
<keyword evidence="1" id="KW-0472">Membrane</keyword>
<dbReference type="AlphaFoldDB" id="A0A146G523"/>
<keyword evidence="1" id="KW-0812">Transmembrane</keyword>
<name>A0A146G523_TERSA</name>
<protein>
    <recommendedName>
        <fullName evidence="4">Verru_Chthon cassette protein A</fullName>
    </recommendedName>
</protein>
<feature type="transmembrane region" description="Helical" evidence="1">
    <location>
        <begin position="16"/>
        <end position="39"/>
    </location>
</feature>
<dbReference type="EMBL" id="BDCO01000002">
    <property type="protein sequence ID" value="GAT32875.1"/>
    <property type="molecule type" value="Genomic_DNA"/>
</dbReference>
<sequence length="1122" mass="121528">MYLSGSSPSRLRQRGIALVVVLSMVVVVALILIAFVTAMRLERTASTSYSQSINADEIARGALSLITADLINEMSADAPPSLVLPSQPPSTTNKPLFTNVTASNIEPRRVGTNASMPNLVRVSTTTSAYTNGAAKGLTASSISSTTKSADGRYVARARWEAPYLGSYPTDNDTPRWVIVTRGGVTNAGTFSGATALNSPSQANTNYAIGRFAYAIYDVGGLIDVTVAGYPGGKLTPADVQKIKGTLAGVDLSALGIDADALVKWRNAESSLSGSTYLSLITNFRSTNSAGSVYPGDTTFLSRQDLIRAAKANVAGLSTNSLTNLTVFSRELNAPSWRPTTPTGSTINYGLLANTASSTNTFAPLVRFDKTGTISSYKLDGTKFTYNVVPGDPVVSRRFPLDRLRWVTPNGPANGGTPQSIQAAFGLLWDQTTGVWKYVGPTGTAEQTTIKTLAQIAAESTPREPNFFELLQAAILTGSLGLDSNPTVTRAFYTKHQAFKTFNIFRIGASIISSYESSAAPVVVEYTQSGAPWQAAGVDDLPYLNLFTIYGGKASQGVMGNYLLLSLWNPHQATTNTTSRPRVRIVVQGSALVGNKYGNMSTMIDPTPTTAGSAMPGYTNYFDSTVELEDSGTNGVYGFRDPHVTYPQDLKTASDWQSMPSVRGNTYSGLKLRDFTYDPTRTMPVGDPNAGLWQNLQFRPSFDKTDPFNVRLEYLNSNGAWVAYNYQAGLNDPATQYSKAFLQYAAYMGPGFVRVSGVTNAAAADPVPFSPPDTGVADGNNNIFYYRRYSYYAQDPRSIRFNFTQHQTSTDSKAAWDAYLRGSLQSSVTDPYWMPNGWKGAQESPEIFSVGWQWLPSGIARNNNTNYVNTAVSTEPVLASYKDPDGVQRLADSGLFTENAYGNGWVGDPWAASADRTADRPFILNRPYYSVAELGYVSRDYAWRSLDFFSDKSADASLLDFFTVDNTTNSYSVGKVSINSRNPAVFSSLLKNTIPDINTLSSFAKADVIASSIVASTATNAIYSKDQIVSQIVASLGAANFSTNDEQKVKARREGVTRALADVTQVRTWNLLIDIFAQAGRYGPNATSLDQFTVEGERHFWLHLAIDRFTGEIVDQQLELVNQ</sequence>
<comment type="caution">
    <text evidence="2">The sequence shown here is derived from an EMBL/GenBank/DDBJ whole genome shotgun (WGS) entry which is preliminary data.</text>
</comment>
<gene>
    <name evidence="2" type="ORF">TSACC_21277</name>
</gene>
<keyword evidence="3" id="KW-1185">Reference proteome</keyword>
<organism evidence="2 3">
    <name type="scientific">Terrimicrobium sacchariphilum</name>
    <dbReference type="NCBI Taxonomy" id="690879"/>
    <lineage>
        <taxon>Bacteria</taxon>
        <taxon>Pseudomonadati</taxon>
        <taxon>Verrucomicrobiota</taxon>
        <taxon>Terrimicrobiia</taxon>
        <taxon>Terrimicrobiales</taxon>
        <taxon>Terrimicrobiaceae</taxon>
        <taxon>Terrimicrobium</taxon>
    </lineage>
</organism>
<evidence type="ECO:0000256" key="1">
    <source>
        <dbReference type="SAM" id="Phobius"/>
    </source>
</evidence>
<dbReference type="STRING" id="690879.TSACC_21277"/>
<accession>A0A146G523</accession>
<dbReference type="Proteomes" id="UP000076023">
    <property type="component" value="Unassembled WGS sequence"/>
</dbReference>
<proteinExistence type="predicted"/>
<evidence type="ECO:0000313" key="2">
    <source>
        <dbReference type="EMBL" id="GAT32875.1"/>
    </source>
</evidence>
<dbReference type="InParanoid" id="A0A146G523"/>
<dbReference type="RefSeq" id="WP_075078678.1">
    <property type="nucleotide sequence ID" value="NZ_BDCO01000002.1"/>
</dbReference>
<evidence type="ECO:0000313" key="3">
    <source>
        <dbReference type="Proteomes" id="UP000076023"/>
    </source>
</evidence>
<dbReference type="OrthoDB" id="173922at2"/>